<keyword evidence="2" id="KW-0472">Membrane</keyword>
<accession>A0A0C9WDR9</accession>
<organism evidence="3 4">
    <name type="scientific">Hydnomerulius pinastri MD-312</name>
    <dbReference type="NCBI Taxonomy" id="994086"/>
    <lineage>
        <taxon>Eukaryota</taxon>
        <taxon>Fungi</taxon>
        <taxon>Dikarya</taxon>
        <taxon>Basidiomycota</taxon>
        <taxon>Agaricomycotina</taxon>
        <taxon>Agaricomycetes</taxon>
        <taxon>Agaricomycetidae</taxon>
        <taxon>Boletales</taxon>
        <taxon>Boletales incertae sedis</taxon>
        <taxon>Leucogyrophana</taxon>
    </lineage>
</organism>
<protein>
    <submittedName>
        <fullName evidence="3">Uncharacterized protein</fullName>
    </submittedName>
</protein>
<name>A0A0C9WDR9_9AGAM</name>
<dbReference type="Proteomes" id="UP000053820">
    <property type="component" value="Unassembled WGS sequence"/>
</dbReference>
<keyword evidence="2" id="KW-0812">Transmembrane</keyword>
<evidence type="ECO:0000256" key="2">
    <source>
        <dbReference type="SAM" id="Phobius"/>
    </source>
</evidence>
<dbReference type="AlphaFoldDB" id="A0A0C9WDR9"/>
<dbReference type="EMBL" id="KN839851">
    <property type="protein sequence ID" value="KIJ63301.1"/>
    <property type="molecule type" value="Genomic_DNA"/>
</dbReference>
<keyword evidence="2" id="KW-1133">Transmembrane helix</keyword>
<feature type="region of interest" description="Disordered" evidence="1">
    <location>
        <begin position="149"/>
        <end position="172"/>
    </location>
</feature>
<evidence type="ECO:0000313" key="4">
    <source>
        <dbReference type="Proteomes" id="UP000053820"/>
    </source>
</evidence>
<evidence type="ECO:0000256" key="1">
    <source>
        <dbReference type="SAM" id="MobiDB-lite"/>
    </source>
</evidence>
<feature type="region of interest" description="Disordered" evidence="1">
    <location>
        <begin position="260"/>
        <end position="313"/>
    </location>
</feature>
<proteinExistence type="predicted"/>
<dbReference type="HOGENOM" id="CLU_824135_0_0_1"/>
<reference evidence="3 4" key="1">
    <citation type="submission" date="2014-04" db="EMBL/GenBank/DDBJ databases">
        <title>Evolutionary Origins and Diversification of the Mycorrhizal Mutualists.</title>
        <authorList>
            <consortium name="DOE Joint Genome Institute"/>
            <consortium name="Mycorrhizal Genomics Consortium"/>
            <person name="Kohler A."/>
            <person name="Kuo A."/>
            <person name="Nagy L.G."/>
            <person name="Floudas D."/>
            <person name="Copeland A."/>
            <person name="Barry K.W."/>
            <person name="Cichocki N."/>
            <person name="Veneault-Fourrey C."/>
            <person name="LaButti K."/>
            <person name="Lindquist E.A."/>
            <person name="Lipzen A."/>
            <person name="Lundell T."/>
            <person name="Morin E."/>
            <person name="Murat C."/>
            <person name="Riley R."/>
            <person name="Ohm R."/>
            <person name="Sun H."/>
            <person name="Tunlid A."/>
            <person name="Henrissat B."/>
            <person name="Grigoriev I.V."/>
            <person name="Hibbett D.S."/>
            <person name="Martin F."/>
        </authorList>
    </citation>
    <scope>NUCLEOTIDE SEQUENCE [LARGE SCALE GENOMIC DNA]</scope>
    <source>
        <strain evidence="3 4">MD-312</strain>
    </source>
</reference>
<feature type="compositionally biased region" description="Low complexity" evidence="1">
    <location>
        <begin position="267"/>
        <end position="298"/>
    </location>
</feature>
<evidence type="ECO:0000313" key="3">
    <source>
        <dbReference type="EMBL" id="KIJ63301.1"/>
    </source>
</evidence>
<sequence>MSVQNGTSMANVTVDASQCYDDNYARKPHRHASRLPLKSNEFNCSWRMRLDPKLPCVDTIRSGITMYFVNAGPQGINAGFSVDNGQPVINTLQPAPPPNFQQANVSMFSVHSLPTGYHTLLMNVLEWDGSASWIMFDYALVNETLVSNTTTSSSSTSSSQAPTGSPTSPSSAPKFVLPLKGGTLAGIAGIAAIVFGVLYLRKRRSVVAEREERLQVDPFMSGPSTSNAPSVVRGKLFSVSQNTGVSASPQSRSAILRDEPIAENHQSKSNLRSLTPSSSSSAVRSGTSQPPGGSTSSPRVFQRGVPSPFAGIHGPVDLAVEDLDVLERLRSNNFPAETIARVAESLAGRYPTNMSGGNELVRGASLMTAAAPPSYETG</sequence>
<feature type="transmembrane region" description="Helical" evidence="2">
    <location>
        <begin position="175"/>
        <end position="200"/>
    </location>
</feature>
<keyword evidence="4" id="KW-1185">Reference proteome</keyword>
<gene>
    <name evidence="3" type="ORF">HYDPIDRAFT_29559</name>
</gene>